<dbReference type="EMBL" id="JAACNH010000008">
    <property type="protein sequence ID" value="KAG8433755.1"/>
    <property type="molecule type" value="Genomic_DNA"/>
</dbReference>
<gene>
    <name evidence="3" type="ORF">GDO86_012206</name>
</gene>
<dbReference type="InterPro" id="IPR013783">
    <property type="entry name" value="Ig-like_fold"/>
</dbReference>
<proteinExistence type="predicted"/>
<evidence type="ECO:0000313" key="4">
    <source>
        <dbReference type="Proteomes" id="UP000812440"/>
    </source>
</evidence>
<dbReference type="Pfam" id="PF07686">
    <property type="entry name" value="V-set"/>
    <property type="match status" value="1"/>
</dbReference>
<sequence>MLLCFLGVFFLSNGTNWSINIPRQLSAVAGSCVIIPCTFSYPSTSNLYIKLIWLQVKEHRKPKDEIIYHSGKMTYNKRTTLTGQWRFKDCSLQIRDLRKEDATSYRLMVEGVDDKNYTYPNAVSLQVEDKLPIPYIQSPDSTIVEGKNVTLTCRINHTCPYRPPSWKWNVYFGTIYNTQVSLGNGISQIISNLTFTASRLYQNMNVLCTTSYKEGGSSQSKGIRLTIQYPPENTSVIVEDQDIREGQNILLRCRSQCYPNATHYTWYEVMQGGATRSLPETSNKLLIINIERNSPSYYCSVRNQAGQANSPLQPIDVLYKPEIFPGSGCKIHLGSMECQCTVHANPPASITWSLSAGNINQSEAGYIVSSSSSGHQTGSSIIFLALPASNVSCYSANKLGSTDMVLRTL</sequence>
<dbReference type="InterPro" id="IPR013106">
    <property type="entry name" value="Ig_V-set"/>
</dbReference>
<feature type="domain" description="Ig-like" evidence="2">
    <location>
        <begin position="120"/>
        <end position="224"/>
    </location>
</feature>
<dbReference type="SMART" id="SM00409">
    <property type="entry name" value="IG"/>
    <property type="match status" value="3"/>
</dbReference>
<dbReference type="Proteomes" id="UP000812440">
    <property type="component" value="Chromosome 7"/>
</dbReference>
<dbReference type="Gene3D" id="2.60.40.10">
    <property type="entry name" value="Immunoglobulins"/>
    <property type="match status" value="3"/>
</dbReference>
<feature type="chain" id="PRO_5035802135" description="Ig-like domain-containing protein" evidence="1">
    <location>
        <begin position="19"/>
        <end position="409"/>
    </location>
</feature>
<keyword evidence="4" id="KW-1185">Reference proteome</keyword>
<evidence type="ECO:0000256" key="1">
    <source>
        <dbReference type="SAM" id="SignalP"/>
    </source>
</evidence>
<accession>A0A8T2ILE0</accession>
<feature type="signal peptide" evidence="1">
    <location>
        <begin position="1"/>
        <end position="18"/>
    </location>
</feature>
<dbReference type="InterPro" id="IPR007110">
    <property type="entry name" value="Ig-like_dom"/>
</dbReference>
<feature type="domain" description="Ig-like" evidence="2">
    <location>
        <begin position="231"/>
        <end position="316"/>
    </location>
</feature>
<dbReference type="PROSITE" id="PS50835">
    <property type="entry name" value="IG_LIKE"/>
    <property type="match status" value="2"/>
</dbReference>
<feature type="non-terminal residue" evidence="3">
    <location>
        <position position="1"/>
    </location>
</feature>
<dbReference type="OrthoDB" id="9908671at2759"/>
<organism evidence="3 4">
    <name type="scientific">Hymenochirus boettgeri</name>
    <name type="common">Congo dwarf clawed frog</name>
    <dbReference type="NCBI Taxonomy" id="247094"/>
    <lineage>
        <taxon>Eukaryota</taxon>
        <taxon>Metazoa</taxon>
        <taxon>Chordata</taxon>
        <taxon>Craniata</taxon>
        <taxon>Vertebrata</taxon>
        <taxon>Euteleostomi</taxon>
        <taxon>Amphibia</taxon>
        <taxon>Batrachia</taxon>
        <taxon>Anura</taxon>
        <taxon>Pipoidea</taxon>
        <taxon>Pipidae</taxon>
        <taxon>Pipinae</taxon>
        <taxon>Hymenochirus</taxon>
    </lineage>
</organism>
<keyword evidence="1" id="KW-0732">Signal</keyword>
<evidence type="ECO:0000259" key="2">
    <source>
        <dbReference type="PROSITE" id="PS50835"/>
    </source>
</evidence>
<reference evidence="3" key="1">
    <citation type="thesis" date="2020" institute="ProQuest LLC" country="789 East Eisenhower Parkway, Ann Arbor, MI, USA">
        <title>Comparative Genomics and Chromosome Evolution.</title>
        <authorList>
            <person name="Mudd A.B."/>
        </authorList>
    </citation>
    <scope>NUCLEOTIDE SEQUENCE</scope>
    <source>
        <strain evidence="3">Female2</strain>
        <tissue evidence="3">Blood</tissue>
    </source>
</reference>
<dbReference type="InterPro" id="IPR036179">
    <property type="entry name" value="Ig-like_dom_sf"/>
</dbReference>
<dbReference type="PANTHER" id="PTHR46484:SF6">
    <property type="entry name" value="MYELIN-ASSOCIATED GLYCOPROTEIN-LIKE"/>
    <property type="match status" value="1"/>
</dbReference>
<dbReference type="AlphaFoldDB" id="A0A8T2ILE0"/>
<dbReference type="SUPFAM" id="SSF48726">
    <property type="entry name" value="Immunoglobulin"/>
    <property type="match status" value="3"/>
</dbReference>
<name>A0A8T2ILE0_9PIPI</name>
<dbReference type="PANTHER" id="PTHR46484">
    <property type="entry name" value="SI:CH211-171H4.5-RELATED"/>
    <property type="match status" value="1"/>
</dbReference>
<protein>
    <recommendedName>
        <fullName evidence="2">Ig-like domain-containing protein</fullName>
    </recommendedName>
</protein>
<evidence type="ECO:0000313" key="3">
    <source>
        <dbReference type="EMBL" id="KAG8433755.1"/>
    </source>
</evidence>
<comment type="caution">
    <text evidence="3">The sequence shown here is derived from an EMBL/GenBank/DDBJ whole genome shotgun (WGS) entry which is preliminary data.</text>
</comment>
<dbReference type="InterPro" id="IPR003599">
    <property type="entry name" value="Ig_sub"/>
</dbReference>